<sequence>MFCSVTVLASHFRLSELQTCHSLQHPQGNWSSAIMRLIISFGTLSIVLFVLVSSGYAKSIPDQEFGFKNIACYTNNGATPMIGKKRSVLDNAANPCIYCFLILASVSQDFRDAHFGSSADNKVMQSINFDFLGDVPHTFDCNIYYSCVYAASGRVEPLIRECQAGHNGTLLYYDFRNCWCVEEELATCFNHESEQDQLDRFICADVGDSKLKHQI</sequence>
<dbReference type="EMBL" id="LNIX01000003">
    <property type="protein sequence ID" value="OXA57785.1"/>
    <property type="molecule type" value="Genomic_DNA"/>
</dbReference>
<name>A0A226EJB3_FOLCA</name>
<keyword evidence="1" id="KW-1133">Transmembrane helix</keyword>
<comment type="caution">
    <text evidence="2">The sequence shown here is derived from an EMBL/GenBank/DDBJ whole genome shotgun (WGS) entry which is preliminary data.</text>
</comment>
<proteinExistence type="predicted"/>
<protein>
    <submittedName>
        <fullName evidence="2">Uncharacterized protein</fullName>
    </submittedName>
</protein>
<reference evidence="2 3" key="1">
    <citation type="submission" date="2015-12" db="EMBL/GenBank/DDBJ databases">
        <title>The genome of Folsomia candida.</title>
        <authorList>
            <person name="Faddeeva A."/>
            <person name="Derks M.F."/>
            <person name="Anvar Y."/>
            <person name="Smit S."/>
            <person name="Van Straalen N."/>
            <person name="Roelofs D."/>
        </authorList>
    </citation>
    <scope>NUCLEOTIDE SEQUENCE [LARGE SCALE GENOMIC DNA]</scope>
    <source>
        <strain evidence="2 3">VU population</strain>
        <tissue evidence="2">Whole body</tissue>
    </source>
</reference>
<accession>A0A226EJB3</accession>
<gene>
    <name evidence="2" type="ORF">Fcan01_07515</name>
</gene>
<dbReference type="Proteomes" id="UP000198287">
    <property type="component" value="Unassembled WGS sequence"/>
</dbReference>
<evidence type="ECO:0000256" key="1">
    <source>
        <dbReference type="SAM" id="Phobius"/>
    </source>
</evidence>
<feature type="transmembrane region" description="Helical" evidence="1">
    <location>
        <begin position="33"/>
        <end position="52"/>
    </location>
</feature>
<dbReference type="AlphaFoldDB" id="A0A226EJB3"/>
<evidence type="ECO:0000313" key="2">
    <source>
        <dbReference type="EMBL" id="OXA57785.1"/>
    </source>
</evidence>
<evidence type="ECO:0000313" key="3">
    <source>
        <dbReference type="Proteomes" id="UP000198287"/>
    </source>
</evidence>
<keyword evidence="1" id="KW-0812">Transmembrane</keyword>
<keyword evidence="1" id="KW-0472">Membrane</keyword>
<keyword evidence="3" id="KW-1185">Reference proteome</keyword>
<organism evidence="2 3">
    <name type="scientific">Folsomia candida</name>
    <name type="common">Springtail</name>
    <dbReference type="NCBI Taxonomy" id="158441"/>
    <lineage>
        <taxon>Eukaryota</taxon>
        <taxon>Metazoa</taxon>
        <taxon>Ecdysozoa</taxon>
        <taxon>Arthropoda</taxon>
        <taxon>Hexapoda</taxon>
        <taxon>Collembola</taxon>
        <taxon>Entomobryomorpha</taxon>
        <taxon>Isotomoidea</taxon>
        <taxon>Isotomidae</taxon>
        <taxon>Proisotominae</taxon>
        <taxon>Folsomia</taxon>
    </lineage>
</organism>